<evidence type="ECO:0000313" key="2">
    <source>
        <dbReference type="EMBL" id="CAA7408512.1"/>
    </source>
</evidence>
<reference evidence="2" key="1">
    <citation type="submission" date="2020-02" db="EMBL/GenBank/DDBJ databases">
        <authorList>
            <person name="Scholz U."/>
            <person name="Mascher M."/>
            <person name="Fiebig A."/>
        </authorList>
    </citation>
    <scope>NUCLEOTIDE SEQUENCE</scope>
</reference>
<evidence type="ECO:0000256" key="1">
    <source>
        <dbReference type="SAM" id="Coils"/>
    </source>
</evidence>
<dbReference type="PANTHER" id="PTHR33740:SF1">
    <property type="entry name" value="SLH DOMAIN PROTEIN"/>
    <property type="match status" value="1"/>
</dbReference>
<dbReference type="OrthoDB" id="1931230at2759"/>
<gene>
    <name evidence="2" type="ORF">SI8410_15019190</name>
</gene>
<dbReference type="Proteomes" id="UP000663760">
    <property type="component" value="Chromosome 15"/>
</dbReference>
<name>A0A7I8LFC4_SPIIN</name>
<dbReference type="EMBL" id="LR746278">
    <property type="protein sequence ID" value="CAA7408512.1"/>
    <property type="molecule type" value="Genomic_DNA"/>
</dbReference>
<sequence length="461" mass="52250">MSCEIFLALEGYKFHFDGLFPFLNGSLTSSESNITSHYEGNQSSENILEDKPVITDDAFLPTINNEMSASGEKKQIVSVEADSTQKQALFVLQKLKIIEDDVRPGELCTRREYARWLVKANALLERNARHKIVLPELAGSSFLAAFDDVNADDPDFPFIQALAEVGIVPSKLLVASKSHFSEENSSLNHGTCDFSPERYMLRKNLGFMDLDSVGTDATPALFMDLLAEDKSIVRTVFGNSRRLQPHKPVTKAQAVVALASGRMARAIQAELVRHEMEDSSQLAQMEDIRREMISGGEMRAFWEGKLDEEKARRRKIQEDYLVALSDLKEEKIALERDLADHVKERAALDCQRQLLVSLREEVEQLQGRLADERSNLLTQKEILEEESTELRRQQDAIAEAKSILEVEKEALRILRCWVEEEANKNQMRAKVLEAAAQRWKWNGQLNVPRASPTDSRDECQK</sequence>
<proteinExistence type="predicted"/>
<organism evidence="2 3">
    <name type="scientific">Spirodela intermedia</name>
    <name type="common">Intermediate duckweed</name>
    <dbReference type="NCBI Taxonomy" id="51605"/>
    <lineage>
        <taxon>Eukaryota</taxon>
        <taxon>Viridiplantae</taxon>
        <taxon>Streptophyta</taxon>
        <taxon>Embryophyta</taxon>
        <taxon>Tracheophyta</taxon>
        <taxon>Spermatophyta</taxon>
        <taxon>Magnoliopsida</taxon>
        <taxon>Liliopsida</taxon>
        <taxon>Araceae</taxon>
        <taxon>Lemnoideae</taxon>
        <taxon>Spirodela</taxon>
    </lineage>
</organism>
<keyword evidence="1" id="KW-0175">Coiled coil</keyword>
<dbReference type="AlphaFoldDB" id="A0A7I8LFC4"/>
<protein>
    <submittedName>
        <fullName evidence="2">Uncharacterized protein</fullName>
    </submittedName>
</protein>
<keyword evidence="3" id="KW-1185">Reference proteome</keyword>
<accession>A0A7I8LFC4</accession>
<feature type="coiled-coil region" evidence="1">
    <location>
        <begin position="324"/>
        <end position="410"/>
    </location>
</feature>
<evidence type="ECO:0000313" key="3">
    <source>
        <dbReference type="Proteomes" id="UP000663760"/>
    </source>
</evidence>
<dbReference type="PANTHER" id="PTHR33740">
    <property type="entry name" value="GPI-ANCHORED ADHESIN-LIKE PROTEIN"/>
    <property type="match status" value="1"/>
</dbReference>